<dbReference type="Gene3D" id="3.40.50.300">
    <property type="entry name" value="P-loop containing nucleotide triphosphate hydrolases"/>
    <property type="match status" value="1"/>
</dbReference>
<comment type="caution">
    <text evidence="1">The sequence shown here is derived from an EMBL/GenBank/DDBJ whole genome shotgun (WGS) entry which is preliminary data.</text>
</comment>
<feature type="non-terminal residue" evidence="1">
    <location>
        <position position="42"/>
    </location>
</feature>
<dbReference type="Proteomes" id="UP000789901">
    <property type="component" value="Unassembled WGS sequence"/>
</dbReference>
<sequence length="42" mass="4728">MSSENNDIVIKVGIVGNPKIGRTSLMRSFVDGEFEAYYNQTF</sequence>
<organism evidence="1 2">
    <name type="scientific">Gigaspora margarita</name>
    <dbReference type="NCBI Taxonomy" id="4874"/>
    <lineage>
        <taxon>Eukaryota</taxon>
        <taxon>Fungi</taxon>
        <taxon>Fungi incertae sedis</taxon>
        <taxon>Mucoromycota</taxon>
        <taxon>Glomeromycotina</taxon>
        <taxon>Glomeromycetes</taxon>
        <taxon>Diversisporales</taxon>
        <taxon>Gigasporaceae</taxon>
        <taxon>Gigaspora</taxon>
    </lineage>
</organism>
<evidence type="ECO:0000313" key="2">
    <source>
        <dbReference type="Proteomes" id="UP000789901"/>
    </source>
</evidence>
<dbReference type="InterPro" id="IPR027417">
    <property type="entry name" value="P-loop_NTPase"/>
</dbReference>
<name>A0ABN7W792_GIGMA</name>
<reference evidence="1 2" key="1">
    <citation type="submission" date="2021-06" db="EMBL/GenBank/DDBJ databases">
        <authorList>
            <person name="Kallberg Y."/>
            <person name="Tangrot J."/>
            <person name="Rosling A."/>
        </authorList>
    </citation>
    <scope>NUCLEOTIDE SEQUENCE [LARGE SCALE GENOMIC DNA]</scope>
    <source>
        <strain evidence="1 2">120-4 pot B 10/14</strain>
    </source>
</reference>
<keyword evidence="2" id="KW-1185">Reference proteome</keyword>
<accession>A0ABN7W792</accession>
<dbReference type="SUPFAM" id="SSF52540">
    <property type="entry name" value="P-loop containing nucleoside triphosphate hydrolases"/>
    <property type="match status" value="1"/>
</dbReference>
<gene>
    <name evidence="1" type="ORF">GMARGA_LOCUS27301</name>
</gene>
<evidence type="ECO:0000313" key="1">
    <source>
        <dbReference type="EMBL" id="CAG8819412.1"/>
    </source>
</evidence>
<protein>
    <submittedName>
        <fullName evidence="1">7901_t:CDS:1</fullName>
    </submittedName>
</protein>
<dbReference type="EMBL" id="CAJVQB010033195">
    <property type="protein sequence ID" value="CAG8819412.1"/>
    <property type="molecule type" value="Genomic_DNA"/>
</dbReference>
<proteinExistence type="predicted"/>